<dbReference type="InterPro" id="IPR038379">
    <property type="entry name" value="SecE_sf"/>
</dbReference>
<evidence type="ECO:0000256" key="5">
    <source>
        <dbReference type="ARBA" id="ARBA00022927"/>
    </source>
</evidence>
<dbReference type="RefSeq" id="WP_211240393.1">
    <property type="nucleotide sequence ID" value="NZ_AZOD01000033.1"/>
</dbReference>
<evidence type="ECO:0000256" key="8">
    <source>
        <dbReference type="ARBA" id="ARBA00023136"/>
    </source>
</evidence>
<feature type="transmembrane region" description="Helical" evidence="9">
    <location>
        <begin position="61"/>
        <end position="80"/>
    </location>
</feature>
<evidence type="ECO:0000256" key="1">
    <source>
        <dbReference type="ARBA" id="ARBA00004370"/>
    </source>
</evidence>
<evidence type="ECO:0000256" key="4">
    <source>
        <dbReference type="ARBA" id="ARBA00022692"/>
    </source>
</evidence>
<dbReference type="PRINTS" id="PR01650">
    <property type="entry name" value="SECETRNLCASE"/>
</dbReference>
<organism evidence="10 11">
    <name type="scientific">Ignatzschineria larvae DSM 13226</name>
    <dbReference type="NCBI Taxonomy" id="1111732"/>
    <lineage>
        <taxon>Bacteria</taxon>
        <taxon>Pseudomonadati</taxon>
        <taxon>Pseudomonadota</taxon>
        <taxon>Gammaproteobacteria</taxon>
        <taxon>Cardiobacteriales</taxon>
        <taxon>Ignatzschineriaceae</taxon>
        <taxon>Ignatzschineria</taxon>
    </lineage>
</organism>
<evidence type="ECO:0000256" key="9">
    <source>
        <dbReference type="HAMAP-Rule" id="MF_00422"/>
    </source>
</evidence>
<dbReference type="PANTHER" id="PTHR33910">
    <property type="entry name" value="PROTEIN TRANSLOCASE SUBUNIT SECE"/>
    <property type="match status" value="1"/>
</dbReference>
<dbReference type="Pfam" id="PF00584">
    <property type="entry name" value="SecE"/>
    <property type="match status" value="1"/>
</dbReference>
<comment type="subunit">
    <text evidence="9">Component of the Sec protein translocase complex. Heterotrimer consisting of SecY, SecE and SecG subunits. The heterotrimers can form oligomers, although 1 heterotrimer is thought to be able to translocate proteins. Interacts with the ribosome. Interacts with SecDF, and other proteins may be involved. Interacts with SecA.</text>
</comment>
<dbReference type="Gene3D" id="1.20.5.1030">
    <property type="entry name" value="Preprotein translocase secy subunit"/>
    <property type="match status" value="1"/>
</dbReference>
<evidence type="ECO:0000256" key="3">
    <source>
        <dbReference type="ARBA" id="ARBA00022475"/>
    </source>
</evidence>
<feature type="transmembrane region" description="Helical" evidence="9">
    <location>
        <begin position="36"/>
        <end position="55"/>
    </location>
</feature>
<dbReference type="Proteomes" id="UP001449178">
    <property type="component" value="Chromosome"/>
</dbReference>
<keyword evidence="2 9" id="KW-0813">Transport</keyword>
<comment type="similarity">
    <text evidence="9">Belongs to the SecE/SEC61-gamma family.</text>
</comment>
<dbReference type="InterPro" id="IPR001901">
    <property type="entry name" value="Translocase_SecE/Sec61-g"/>
</dbReference>
<dbReference type="HAMAP" id="MF_00422">
    <property type="entry name" value="SecE"/>
    <property type="match status" value="1"/>
</dbReference>
<accession>A0ABZ3BZ35</accession>
<comment type="subcellular location">
    <subcellularLocation>
        <location evidence="1">Membrane</location>
    </subcellularLocation>
</comment>
<keyword evidence="7 9" id="KW-0811">Translocation</keyword>
<evidence type="ECO:0000313" key="11">
    <source>
        <dbReference type="Proteomes" id="UP001449178"/>
    </source>
</evidence>
<keyword evidence="6 9" id="KW-1133">Transmembrane helix</keyword>
<gene>
    <name evidence="9 10" type="primary">secE</name>
    <name evidence="10" type="ORF">WMO13_08170</name>
</gene>
<dbReference type="PROSITE" id="PS01067">
    <property type="entry name" value="SECE_SEC61G"/>
    <property type="match status" value="1"/>
</dbReference>
<keyword evidence="4 9" id="KW-0812">Transmembrane</keyword>
<keyword evidence="8 9" id="KW-0472">Membrane</keyword>
<dbReference type="PANTHER" id="PTHR33910:SF1">
    <property type="entry name" value="PROTEIN TRANSLOCASE SUBUNIT SECE"/>
    <property type="match status" value="1"/>
</dbReference>
<reference evidence="10 11" key="1">
    <citation type="submission" date="2024-03" db="EMBL/GenBank/DDBJ databases">
        <title>Complete Genome Sequence and Annotation of Ignatzschineria larvae DSM 13226.</title>
        <authorList>
            <person name="Cantrell E."/>
            <person name="Burcham Z.M."/>
        </authorList>
    </citation>
    <scope>NUCLEOTIDE SEQUENCE [LARGE SCALE GENOMIC DNA]</scope>
    <source>
        <strain evidence="10 11">DSM 13226</strain>
    </source>
</reference>
<name>A0ABZ3BZ35_9GAMM</name>
<evidence type="ECO:0000313" key="10">
    <source>
        <dbReference type="EMBL" id="WZW87337.1"/>
    </source>
</evidence>
<comment type="function">
    <text evidence="9">Essential subunit of the Sec protein translocation channel SecYEG. Clamps together the 2 halves of SecY. May contact the channel plug during translocation.</text>
</comment>
<dbReference type="NCBIfam" id="TIGR00964">
    <property type="entry name" value="secE_bact"/>
    <property type="match status" value="1"/>
</dbReference>
<comment type="caution">
    <text evidence="9">Lacks conserved residue(s) required for the propagation of feature annotation.</text>
</comment>
<dbReference type="InterPro" id="IPR005807">
    <property type="entry name" value="SecE_bac"/>
</dbReference>
<feature type="transmembrane region" description="Helical" evidence="9">
    <location>
        <begin position="114"/>
        <end position="134"/>
    </location>
</feature>
<proteinExistence type="inferred from homology"/>
<keyword evidence="3 9" id="KW-1003">Cell membrane</keyword>
<keyword evidence="11" id="KW-1185">Reference proteome</keyword>
<evidence type="ECO:0000256" key="7">
    <source>
        <dbReference type="ARBA" id="ARBA00023010"/>
    </source>
</evidence>
<protein>
    <recommendedName>
        <fullName evidence="9">Protein translocase subunit SecE</fullName>
    </recommendedName>
</protein>
<evidence type="ECO:0000256" key="2">
    <source>
        <dbReference type="ARBA" id="ARBA00022448"/>
    </source>
</evidence>
<dbReference type="EMBL" id="CP150637">
    <property type="protein sequence ID" value="WZW87337.1"/>
    <property type="molecule type" value="Genomic_DNA"/>
</dbReference>
<sequence length="145" mass="16135">MNTKKKPADTKAVKTAPKKAVVNSTKGQEIKNEGKGLMWLSLLIVLAGVFTYYYFEGVNSLYAFGALLVGLVAGVGLFLTSPKGKQLITFFKEARIELRRVVWPTMDETRKMTLLVVIVMAVTLLFLMLVDFIIKNIISLILSFS</sequence>
<keyword evidence="5 9" id="KW-0653">Protein transport</keyword>
<evidence type="ECO:0000256" key="6">
    <source>
        <dbReference type="ARBA" id="ARBA00022989"/>
    </source>
</evidence>